<dbReference type="InterPro" id="IPR037175">
    <property type="entry name" value="KFase_sf"/>
</dbReference>
<dbReference type="Gene3D" id="3.50.30.50">
    <property type="entry name" value="Putative cyclase"/>
    <property type="match status" value="1"/>
</dbReference>
<dbReference type="GO" id="GO:0004061">
    <property type="term" value="F:arylformamidase activity"/>
    <property type="evidence" value="ECO:0007669"/>
    <property type="project" value="InterPro"/>
</dbReference>
<dbReference type="PANTHER" id="PTHR31118">
    <property type="entry name" value="CYCLASE-LIKE PROTEIN 2"/>
    <property type="match status" value="1"/>
</dbReference>
<dbReference type="EMBL" id="CP045121">
    <property type="protein sequence ID" value="QIN79257.1"/>
    <property type="molecule type" value="Genomic_DNA"/>
</dbReference>
<protein>
    <submittedName>
        <fullName evidence="1">Cyclase family protein</fullName>
    </submittedName>
</protein>
<dbReference type="AlphaFoldDB" id="A0A6G8PYP3"/>
<dbReference type="RefSeq" id="WP_166396918.1">
    <property type="nucleotide sequence ID" value="NZ_CP045121.1"/>
</dbReference>
<evidence type="ECO:0000313" key="1">
    <source>
        <dbReference type="EMBL" id="QIN79257.1"/>
    </source>
</evidence>
<accession>A0A6G8PYP3</accession>
<sequence length="268" mass="28744">MNPRDVDVVELLGRRVRLVDLSRPVGPTPSEPNPPRIGPVSHEDGAELWEHLFGIPPEVLPTGTGFAGEVAELSTHAGTHADAPWHYAPTSEGERASRIDEVPLSRFVGPAVVLDVSDLPTGHLVSPEDVEERLRGIGHDLAPGEIVLFRTGADEAWGTEEYFGYGCGLGREAVLSLVERGIGVMGTDAWSLDRPYPVIGGEWREKRDPSLLWPAHYAGAERAYCHLEKLANLAALPAVGATVLCMPIKVEGGSGAWVRAVGLVPVEP</sequence>
<proteinExistence type="predicted"/>
<gene>
    <name evidence="1" type="ORF">GBA65_12850</name>
</gene>
<dbReference type="GO" id="GO:0019441">
    <property type="term" value="P:L-tryptophan catabolic process to kynurenine"/>
    <property type="evidence" value="ECO:0007669"/>
    <property type="project" value="InterPro"/>
</dbReference>
<reference evidence="1 2" key="1">
    <citation type="submission" date="2019-10" db="EMBL/GenBank/DDBJ databases">
        <title>Rubrobacter sp nov SCSIO 52915 isolated from a deep-sea sediment in the South China Sea.</title>
        <authorList>
            <person name="Chen R.W."/>
        </authorList>
    </citation>
    <scope>NUCLEOTIDE SEQUENCE [LARGE SCALE GENOMIC DNA]</scope>
    <source>
        <strain evidence="1 2">SCSIO 52915</strain>
    </source>
</reference>
<name>A0A6G8PYP3_9ACTN</name>
<evidence type="ECO:0000313" key="2">
    <source>
        <dbReference type="Proteomes" id="UP000502706"/>
    </source>
</evidence>
<keyword evidence="2" id="KW-1185">Reference proteome</keyword>
<organism evidence="1 2">
    <name type="scientific">Rubrobacter marinus</name>
    <dbReference type="NCBI Taxonomy" id="2653852"/>
    <lineage>
        <taxon>Bacteria</taxon>
        <taxon>Bacillati</taxon>
        <taxon>Actinomycetota</taxon>
        <taxon>Rubrobacteria</taxon>
        <taxon>Rubrobacterales</taxon>
        <taxon>Rubrobacteraceae</taxon>
        <taxon>Rubrobacter</taxon>
    </lineage>
</organism>
<dbReference type="Proteomes" id="UP000502706">
    <property type="component" value="Chromosome"/>
</dbReference>
<dbReference type="SUPFAM" id="SSF102198">
    <property type="entry name" value="Putative cyclase"/>
    <property type="match status" value="1"/>
</dbReference>
<dbReference type="KEGG" id="rmar:GBA65_12850"/>
<dbReference type="PANTHER" id="PTHR31118:SF12">
    <property type="entry name" value="CYCLASE-LIKE PROTEIN 2"/>
    <property type="match status" value="1"/>
</dbReference>
<dbReference type="Pfam" id="PF04199">
    <property type="entry name" value="Cyclase"/>
    <property type="match status" value="1"/>
</dbReference>
<dbReference type="InterPro" id="IPR007325">
    <property type="entry name" value="KFase/CYL"/>
</dbReference>